<reference evidence="4" key="1">
    <citation type="submission" date="2017-02" db="UniProtKB">
        <authorList>
            <consortium name="WormBaseParasite"/>
        </authorList>
    </citation>
    <scope>IDENTIFICATION</scope>
</reference>
<feature type="region of interest" description="Disordered" evidence="1">
    <location>
        <begin position="306"/>
        <end position="329"/>
    </location>
</feature>
<keyword evidence="3" id="KW-1185">Reference proteome</keyword>
<dbReference type="EMBL" id="UYRS01001145">
    <property type="protein sequence ID" value="VDK24500.1"/>
    <property type="molecule type" value="Genomic_DNA"/>
</dbReference>
<evidence type="ECO:0000313" key="3">
    <source>
        <dbReference type="Proteomes" id="UP000282613"/>
    </source>
</evidence>
<accession>A0A0R3VXN2</accession>
<feature type="compositionally biased region" description="Polar residues" evidence="1">
    <location>
        <begin position="189"/>
        <end position="205"/>
    </location>
</feature>
<sequence length="329" mass="36702">MMLILTCQPMFRQPMCFCGCCNIHHNPTRPGNKILNGGMSGISGQQSQVLTFPDSKAPISSFNEGRRFNVTSSSATTWKADFQCPGHSSFKSNEIKQQSMDQMSQQHCCFPPIMSGGSVEIVKVGEGPPLTLADLQRHAAFPFPDGDEWPTHMHPKRTLSIQQTSQVPMQKCPSWRTFAMHESKRTPISEYSNWSQRKKSAQQVHELSHDSIIHQPSPPSATQGNSKPMVSESGCFCNKAKLATTTAQTENPIIHQQHHYPLLMAPYTCNQCSCGGQNFNAEPWQPTSDSNGEVQLGPISEIQQKKFSLPPASHHSPEQRTSYRAKRMY</sequence>
<gene>
    <name evidence="2" type="ORF">TASK_LOCUS2177</name>
</gene>
<name>A0A0R3VXN2_TAEAS</name>
<evidence type="ECO:0000313" key="4">
    <source>
        <dbReference type="WBParaSite" id="TASK_0000217601-mRNA-1"/>
    </source>
</evidence>
<dbReference type="OrthoDB" id="6248996at2759"/>
<evidence type="ECO:0000313" key="2">
    <source>
        <dbReference type="EMBL" id="VDK24500.1"/>
    </source>
</evidence>
<dbReference type="AlphaFoldDB" id="A0A0R3VXN2"/>
<reference evidence="2 3" key="2">
    <citation type="submission" date="2018-11" db="EMBL/GenBank/DDBJ databases">
        <authorList>
            <consortium name="Pathogen Informatics"/>
        </authorList>
    </citation>
    <scope>NUCLEOTIDE SEQUENCE [LARGE SCALE GENOMIC DNA]</scope>
</reference>
<proteinExistence type="predicted"/>
<organism evidence="4">
    <name type="scientific">Taenia asiatica</name>
    <name type="common">Asian tapeworm</name>
    <dbReference type="NCBI Taxonomy" id="60517"/>
    <lineage>
        <taxon>Eukaryota</taxon>
        <taxon>Metazoa</taxon>
        <taxon>Spiralia</taxon>
        <taxon>Lophotrochozoa</taxon>
        <taxon>Platyhelminthes</taxon>
        <taxon>Cestoda</taxon>
        <taxon>Eucestoda</taxon>
        <taxon>Cyclophyllidea</taxon>
        <taxon>Taeniidae</taxon>
        <taxon>Taenia</taxon>
    </lineage>
</organism>
<dbReference type="Proteomes" id="UP000282613">
    <property type="component" value="Unassembled WGS sequence"/>
</dbReference>
<protein>
    <submittedName>
        <fullName evidence="4">Protein JASON</fullName>
    </submittedName>
</protein>
<dbReference type="WBParaSite" id="TASK_0000217601-mRNA-1">
    <property type="protein sequence ID" value="TASK_0000217601-mRNA-1"/>
    <property type="gene ID" value="TASK_0000217601"/>
</dbReference>
<feature type="region of interest" description="Disordered" evidence="1">
    <location>
        <begin position="189"/>
        <end position="230"/>
    </location>
</feature>
<evidence type="ECO:0000256" key="1">
    <source>
        <dbReference type="SAM" id="MobiDB-lite"/>
    </source>
</evidence>